<dbReference type="Pfam" id="PF04927">
    <property type="entry name" value="SMP"/>
    <property type="match status" value="3"/>
</dbReference>
<accession>A0AAD8MHJ7</accession>
<evidence type="ECO:0000256" key="2">
    <source>
        <dbReference type="ARBA" id="ARBA00022737"/>
    </source>
</evidence>
<protein>
    <submittedName>
        <fullName evidence="5">Late embryogenesis abundant protein D-34</fullName>
    </submittedName>
</protein>
<evidence type="ECO:0000256" key="3">
    <source>
        <dbReference type="SAM" id="MobiDB-lite"/>
    </source>
</evidence>
<sequence>MSQEQPTTGEEQEQPIKYGDVFEVSDELGSLPIKPKDASAMQAAESLALGETSKGGPAAVMQSAADINQQHDVVGHDDVTNVAKNEGVTVSIGRRDGRRIITESVGGEVVGQYVQPESGKKAAGGEAVTIGEALESAAMSAGFKTVDQSDAAAIQAAESRASGGVIKPGGVAAAAQSAADLNARTMNLEHKARLGDVLSDATAKLERDKVVTKEDAEGITGAELRNNPAMVTHPGGVSDSMAAAARLNRDT</sequence>
<name>A0AAD8MHJ7_9APIA</name>
<dbReference type="PANTHER" id="PTHR31174">
    <property type="entry name" value="SEED MATURATION FAMILY PROTEIN"/>
    <property type="match status" value="1"/>
</dbReference>
<dbReference type="AlphaFoldDB" id="A0AAD8MHJ7"/>
<reference evidence="5" key="2">
    <citation type="submission" date="2023-05" db="EMBL/GenBank/DDBJ databases">
        <authorList>
            <person name="Schelkunov M.I."/>
        </authorList>
    </citation>
    <scope>NUCLEOTIDE SEQUENCE</scope>
    <source>
        <strain evidence="5">Hsosn_3</strain>
        <tissue evidence="5">Leaf</tissue>
    </source>
</reference>
<feature type="region of interest" description="Disordered" evidence="3">
    <location>
        <begin position="212"/>
        <end position="251"/>
    </location>
</feature>
<dbReference type="EMBL" id="JAUIZM010000007">
    <property type="protein sequence ID" value="KAK1373037.1"/>
    <property type="molecule type" value="Genomic_DNA"/>
</dbReference>
<organism evidence="5 6">
    <name type="scientific">Heracleum sosnowskyi</name>
    <dbReference type="NCBI Taxonomy" id="360622"/>
    <lineage>
        <taxon>Eukaryota</taxon>
        <taxon>Viridiplantae</taxon>
        <taxon>Streptophyta</taxon>
        <taxon>Embryophyta</taxon>
        <taxon>Tracheophyta</taxon>
        <taxon>Spermatophyta</taxon>
        <taxon>Magnoliopsida</taxon>
        <taxon>eudicotyledons</taxon>
        <taxon>Gunneridae</taxon>
        <taxon>Pentapetalae</taxon>
        <taxon>asterids</taxon>
        <taxon>campanulids</taxon>
        <taxon>Apiales</taxon>
        <taxon>Apiaceae</taxon>
        <taxon>Apioideae</taxon>
        <taxon>apioid superclade</taxon>
        <taxon>Tordylieae</taxon>
        <taxon>Tordyliinae</taxon>
        <taxon>Heracleum</taxon>
    </lineage>
</organism>
<evidence type="ECO:0000259" key="4">
    <source>
        <dbReference type="Pfam" id="PF04927"/>
    </source>
</evidence>
<feature type="region of interest" description="Disordered" evidence="3">
    <location>
        <begin position="1"/>
        <end position="20"/>
    </location>
</feature>
<keyword evidence="6" id="KW-1185">Reference proteome</keyword>
<feature type="domain" description="SMP" evidence="4">
    <location>
        <begin position="16"/>
        <end position="70"/>
    </location>
</feature>
<evidence type="ECO:0000313" key="6">
    <source>
        <dbReference type="Proteomes" id="UP001237642"/>
    </source>
</evidence>
<dbReference type="PANTHER" id="PTHR31174:SF31">
    <property type="entry name" value="LATE EMBRYOGENESIS ABUNDANT PROTEIN 3"/>
    <property type="match status" value="1"/>
</dbReference>
<comment type="similarity">
    <text evidence="1">Belongs to the LEA type SMP family.</text>
</comment>
<proteinExistence type="inferred from homology"/>
<dbReference type="Proteomes" id="UP001237642">
    <property type="component" value="Unassembled WGS sequence"/>
</dbReference>
<gene>
    <name evidence="5" type="ORF">POM88_029230</name>
</gene>
<evidence type="ECO:0000256" key="1">
    <source>
        <dbReference type="ARBA" id="ARBA00010733"/>
    </source>
</evidence>
<dbReference type="InterPro" id="IPR042971">
    <property type="entry name" value="LEA_SMP"/>
</dbReference>
<feature type="domain" description="SMP" evidence="4">
    <location>
        <begin position="128"/>
        <end position="184"/>
    </location>
</feature>
<reference evidence="5" key="1">
    <citation type="submission" date="2023-02" db="EMBL/GenBank/DDBJ databases">
        <title>Genome of toxic invasive species Heracleum sosnowskyi carries increased number of genes despite the absence of recent whole-genome duplications.</title>
        <authorList>
            <person name="Schelkunov M."/>
            <person name="Shtratnikova V."/>
            <person name="Makarenko M."/>
            <person name="Klepikova A."/>
            <person name="Omelchenko D."/>
            <person name="Novikova G."/>
            <person name="Obukhova E."/>
            <person name="Bogdanov V."/>
            <person name="Penin A."/>
            <person name="Logacheva M."/>
        </authorList>
    </citation>
    <scope>NUCLEOTIDE SEQUENCE</scope>
    <source>
        <strain evidence="5">Hsosn_3</strain>
        <tissue evidence="5">Leaf</tissue>
    </source>
</reference>
<dbReference type="InterPro" id="IPR007011">
    <property type="entry name" value="LEA_SMP_dom"/>
</dbReference>
<feature type="domain" description="SMP" evidence="4">
    <location>
        <begin position="193"/>
        <end position="250"/>
    </location>
</feature>
<comment type="caution">
    <text evidence="5">The sequence shown here is derived from an EMBL/GenBank/DDBJ whole genome shotgun (WGS) entry which is preliminary data.</text>
</comment>
<evidence type="ECO:0000313" key="5">
    <source>
        <dbReference type="EMBL" id="KAK1373037.1"/>
    </source>
</evidence>
<keyword evidence="2" id="KW-0677">Repeat</keyword>